<keyword evidence="2" id="KW-0812">Transmembrane</keyword>
<feature type="compositionally biased region" description="Low complexity" evidence="1">
    <location>
        <begin position="243"/>
        <end position="252"/>
    </location>
</feature>
<feature type="compositionally biased region" description="Polar residues" evidence="1">
    <location>
        <begin position="303"/>
        <end position="314"/>
    </location>
</feature>
<keyword evidence="2" id="KW-0472">Membrane</keyword>
<accession>A0AAN9JX75</accession>
<comment type="caution">
    <text evidence="3">The sequence shown here is derived from an EMBL/GenBank/DDBJ whole genome shotgun (WGS) entry which is preliminary data.</text>
</comment>
<evidence type="ECO:0000313" key="4">
    <source>
        <dbReference type="Proteomes" id="UP001367508"/>
    </source>
</evidence>
<feature type="compositionally biased region" description="Basic and acidic residues" evidence="1">
    <location>
        <begin position="231"/>
        <end position="242"/>
    </location>
</feature>
<feature type="transmembrane region" description="Helical" evidence="2">
    <location>
        <begin position="139"/>
        <end position="163"/>
    </location>
</feature>
<feature type="compositionally biased region" description="Polar residues" evidence="1">
    <location>
        <begin position="214"/>
        <end position="228"/>
    </location>
</feature>
<feature type="transmembrane region" description="Helical" evidence="2">
    <location>
        <begin position="169"/>
        <end position="188"/>
    </location>
</feature>
<reference evidence="3 4" key="1">
    <citation type="submission" date="2024-01" db="EMBL/GenBank/DDBJ databases">
        <title>The genomes of 5 underutilized Papilionoideae crops provide insights into root nodulation and disease resistanc.</title>
        <authorList>
            <person name="Jiang F."/>
        </authorList>
    </citation>
    <scope>NUCLEOTIDE SEQUENCE [LARGE SCALE GENOMIC DNA]</scope>
    <source>
        <strain evidence="3">LVBAO_FW01</strain>
        <tissue evidence="3">Leaves</tissue>
    </source>
</reference>
<feature type="compositionally biased region" description="Acidic residues" evidence="1">
    <location>
        <begin position="315"/>
        <end position="335"/>
    </location>
</feature>
<keyword evidence="4" id="KW-1185">Reference proteome</keyword>
<dbReference type="EMBL" id="JAYMYQ010000011">
    <property type="protein sequence ID" value="KAK7305244.1"/>
    <property type="molecule type" value="Genomic_DNA"/>
</dbReference>
<evidence type="ECO:0000313" key="3">
    <source>
        <dbReference type="EMBL" id="KAK7305244.1"/>
    </source>
</evidence>
<feature type="region of interest" description="Disordered" evidence="1">
    <location>
        <begin position="297"/>
        <end position="336"/>
    </location>
</feature>
<dbReference type="PANTHER" id="PTHR35708">
    <property type="entry name" value="GB|AAD25831.1"/>
    <property type="match status" value="1"/>
</dbReference>
<protein>
    <recommendedName>
        <fullName evidence="5">Transmembrane protein</fullName>
    </recommendedName>
</protein>
<evidence type="ECO:0000256" key="2">
    <source>
        <dbReference type="SAM" id="Phobius"/>
    </source>
</evidence>
<evidence type="ECO:0000256" key="1">
    <source>
        <dbReference type="SAM" id="MobiDB-lite"/>
    </source>
</evidence>
<keyword evidence="2" id="KW-1133">Transmembrane helix</keyword>
<name>A0AAN9JX75_CANGL</name>
<organism evidence="3 4">
    <name type="scientific">Canavalia gladiata</name>
    <name type="common">Sword bean</name>
    <name type="synonym">Dolichos gladiatus</name>
    <dbReference type="NCBI Taxonomy" id="3824"/>
    <lineage>
        <taxon>Eukaryota</taxon>
        <taxon>Viridiplantae</taxon>
        <taxon>Streptophyta</taxon>
        <taxon>Embryophyta</taxon>
        <taxon>Tracheophyta</taxon>
        <taxon>Spermatophyta</taxon>
        <taxon>Magnoliopsida</taxon>
        <taxon>eudicotyledons</taxon>
        <taxon>Gunneridae</taxon>
        <taxon>Pentapetalae</taxon>
        <taxon>rosids</taxon>
        <taxon>fabids</taxon>
        <taxon>Fabales</taxon>
        <taxon>Fabaceae</taxon>
        <taxon>Papilionoideae</taxon>
        <taxon>50 kb inversion clade</taxon>
        <taxon>NPAAA clade</taxon>
        <taxon>indigoferoid/millettioid clade</taxon>
        <taxon>Phaseoleae</taxon>
        <taxon>Canavalia</taxon>
    </lineage>
</organism>
<sequence length="420" mass="47495">MGDFLVSFSFLTSLLHGHGLMIMSGIRDKEVYTRRQRNQHADGARTLTTLEKKEKERCSFEQFVVANFEICFEGSAIVPCGGSDMFGTCIQQLQDFEFVNVGGKQTALLPPRESTADHNDNKESMIMEKAYKQQICSKLYFNIATFLLLIILVLVLLSFFFFFPISKSFPFLLAIPIALLSTIFLVTMTKKKGSQDENLVKDKLQEEKLPQPSLDVTQTEVNNQQSDTENAENHEQLAEAHSDYSFPSDSESSNFSIMDNRTFELNVQEHKLQDDLLSESSLPSDSESSTGSIIGESFEIDQIGNQNVDGSDSLSFDDDDDNDDNEEEEEEEDSLIEINLPSIHFSDPKQKLQSKLPDFLPDSIFKQQGLMELLAEINEMNEDENLIEIDISMGSTNSPDFRLKQELQYFGDECVLSDCD</sequence>
<dbReference type="PANTHER" id="PTHR35708:SF5">
    <property type="entry name" value="PROTEIN, PUTATIVE-RELATED"/>
    <property type="match status" value="1"/>
</dbReference>
<proteinExistence type="predicted"/>
<dbReference type="Proteomes" id="UP001367508">
    <property type="component" value="Unassembled WGS sequence"/>
</dbReference>
<feature type="transmembrane region" description="Helical" evidence="2">
    <location>
        <begin position="6"/>
        <end position="26"/>
    </location>
</feature>
<dbReference type="AlphaFoldDB" id="A0AAN9JX75"/>
<evidence type="ECO:0008006" key="5">
    <source>
        <dbReference type="Google" id="ProtNLM"/>
    </source>
</evidence>
<gene>
    <name evidence="3" type="ORF">VNO77_43146</name>
</gene>
<feature type="region of interest" description="Disordered" evidence="1">
    <location>
        <begin position="205"/>
        <end position="252"/>
    </location>
</feature>